<evidence type="ECO:0000313" key="4">
    <source>
        <dbReference type="Proteomes" id="UP000306808"/>
    </source>
</evidence>
<reference evidence="3 4" key="1">
    <citation type="submission" date="2019-04" db="EMBL/GenBank/DDBJ databases">
        <title>Sphingobacterium olei sp. nov., isolated from oil-contaminated soil.</title>
        <authorList>
            <person name="Liu B."/>
        </authorList>
    </citation>
    <scope>NUCLEOTIDE SEQUENCE [LARGE SCALE GENOMIC DNA]</scope>
    <source>
        <strain evidence="3 4">HAL-9</strain>
    </source>
</reference>
<dbReference type="CDD" id="cd10917">
    <property type="entry name" value="CE4_NodB_like_6s_7s"/>
    <property type="match status" value="1"/>
</dbReference>
<accession>A0A4U0P3X4</accession>
<sequence length="277" mass="32268">MFYYITNTWEKIIASLYCTMWKHKNIVPILLVLGIISALLALFAVSSWWWVFLVVFVWLGITTWGSFDVRQSYFTDVFYKKQRESRRRIALTFDDGPTPMTLEILTLLKQYQAKATFFCIGKQINKHPDIFRKIIEEGHTIGNHTMNHSKGFGFLNAHQVEQEIDSCDASINDIVPHKPRFFRPPFGVTNPSVAKAVQETKHHVIGWSNRSLDTLITDENKIFDRVSRRLVPGDIVLFHDTSNKTLRVVVRLLEYMQQENFESVTVDELLNLQAYEH</sequence>
<keyword evidence="1" id="KW-1133">Transmembrane helix</keyword>
<protein>
    <submittedName>
        <fullName evidence="3">Polysaccharide deacetylase family protein</fullName>
    </submittedName>
</protein>
<dbReference type="Gene3D" id="3.20.20.370">
    <property type="entry name" value="Glycoside hydrolase/deacetylase"/>
    <property type="match status" value="1"/>
</dbReference>
<dbReference type="InterPro" id="IPR050248">
    <property type="entry name" value="Polysacc_deacetylase_ArnD"/>
</dbReference>
<dbReference type="GO" id="GO:0016810">
    <property type="term" value="F:hydrolase activity, acting on carbon-nitrogen (but not peptide) bonds"/>
    <property type="evidence" value="ECO:0007669"/>
    <property type="project" value="InterPro"/>
</dbReference>
<dbReference type="Proteomes" id="UP000306808">
    <property type="component" value="Unassembled WGS sequence"/>
</dbReference>
<proteinExistence type="predicted"/>
<dbReference type="InterPro" id="IPR011330">
    <property type="entry name" value="Glyco_hydro/deAcase_b/a-brl"/>
</dbReference>
<name>A0A4U0P3X4_9SPHI</name>
<keyword evidence="1" id="KW-0812">Transmembrane</keyword>
<feature type="domain" description="NodB homology" evidence="2">
    <location>
        <begin position="87"/>
        <end position="264"/>
    </location>
</feature>
<evidence type="ECO:0000313" key="3">
    <source>
        <dbReference type="EMBL" id="TJZ61929.1"/>
    </source>
</evidence>
<keyword evidence="1" id="KW-0472">Membrane</keyword>
<dbReference type="InterPro" id="IPR002509">
    <property type="entry name" value="NODB_dom"/>
</dbReference>
<dbReference type="SUPFAM" id="SSF88713">
    <property type="entry name" value="Glycoside hydrolase/deacetylase"/>
    <property type="match status" value="1"/>
</dbReference>
<dbReference type="PANTHER" id="PTHR10587">
    <property type="entry name" value="GLYCOSYL TRANSFERASE-RELATED"/>
    <property type="match status" value="1"/>
</dbReference>
<keyword evidence="4" id="KW-1185">Reference proteome</keyword>
<dbReference type="OrthoDB" id="9812065at2"/>
<dbReference type="PROSITE" id="PS51677">
    <property type="entry name" value="NODB"/>
    <property type="match status" value="1"/>
</dbReference>
<dbReference type="Pfam" id="PF01522">
    <property type="entry name" value="Polysacc_deac_1"/>
    <property type="match status" value="1"/>
</dbReference>
<evidence type="ECO:0000256" key="1">
    <source>
        <dbReference type="SAM" id="Phobius"/>
    </source>
</evidence>
<comment type="caution">
    <text evidence="3">The sequence shown here is derived from an EMBL/GenBank/DDBJ whole genome shotgun (WGS) entry which is preliminary data.</text>
</comment>
<dbReference type="AlphaFoldDB" id="A0A4U0P3X4"/>
<dbReference type="GO" id="GO:0005975">
    <property type="term" value="P:carbohydrate metabolic process"/>
    <property type="evidence" value="ECO:0007669"/>
    <property type="project" value="InterPro"/>
</dbReference>
<organism evidence="3 4">
    <name type="scientific">Sphingobacterium olei</name>
    <dbReference type="NCBI Taxonomy" id="2571155"/>
    <lineage>
        <taxon>Bacteria</taxon>
        <taxon>Pseudomonadati</taxon>
        <taxon>Bacteroidota</taxon>
        <taxon>Sphingobacteriia</taxon>
        <taxon>Sphingobacteriales</taxon>
        <taxon>Sphingobacteriaceae</taxon>
        <taxon>Sphingobacterium</taxon>
    </lineage>
</organism>
<dbReference type="EMBL" id="SUME01000002">
    <property type="protein sequence ID" value="TJZ61929.1"/>
    <property type="molecule type" value="Genomic_DNA"/>
</dbReference>
<evidence type="ECO:0000259" key="2">
    <source>
        <dbReference type="PROSITE" id="PS51677"/>
    </source>
</evidence>
<gene>
    <name evidence="3" type="ORF">FAZ15_05280</name>
</gene>
<feature type="transmembrane region" description="Helical" evidence="1">
    <location>
        <begin position="26"/>
        <end position="43"/>
    </location>
</feature>